<dbReference type="GO" id="GO:0005737">
    <property type="term" value="C:cytoplasm"/>
    <property type="evidence" value="ECO:0007669"/>
    <property type="project" value="TreeGrafter"/>
</dbReference>
<keyword evidence="5" id="KW-0547">Nucleotide-binding</keyword>
<evidence type="ECO:0000256" key="9">
    <source>
        <dbReference type="ARBA" id="ARBA00047781"/>
    </source>
</evidence>
<feature type="domain" description="Glutamine amidotransferase" evidence="10">
    <location>
        <begin position="7"/>
        <end position="75"/>
    </location>
</feature>
<evidence type="ECO:0000256" key="8">
    <source>
        <dbReference type="ARBA" id="ARBA00022975"/>
    </source>
</evidence>
<evidence type="ECO:0000256" key="6">
    <source>
        <dbReference type="ARBA" id="ARBA00022840"/>
    </source>
</evidence>
<dbReference type="InterPro" id="IPR017926">
    <property type="entry name" value="GATASE"/>
</dbReference>
<dbReference type="GO" id="GO:0003883">
    <property type="term" value="F:CTP synthase activity"/>
    <property type="evidence" value="ECO:0007669"/>
    <property type="project" value="UniProtKB-EC"/>
</dbReference>
<dbReference type="PANTHER" id="PTHR11550:SF0">
    <property type="entry name" value="CTP SYNTHASE-RELATED"/>
    <property type="match status" value="1"/>
</dbReference>
<keyword evidence="6" id="KW-0067">ATP-binding</keyword>
<comment type="catalytic activity">
    <reaction evidence="9">
        <text>UTP + L-glutamine + ATP + H2O = CTP + L-glutamate + ADP + phosphate + 2 H(+)</text>
        <dbReference type="Rhea" id="RHEA:26426"/>
        <dbReference type="ChEBI" id="CHEBI:15377"/>
        <dbReference type="ChEBI" id="CHEBI:15378"/>
        <dbReference type="ChEBI" id="CHEBI:29985"/>
        <dbReference type="ChEBI" id="CHEBI:30616"/>
        <dbReference type="ChEBI" id="CHEBI:37563"/>
        <dbReference type="ChEBI" id="CHEBI:43474"/>
        <dbReference type="ChEBI" id="CHEBI:46398"/>
        <dbReference type="ChEBI" id="CHEBI:58359"/>
        <dbReference type="ChEBI" id="CHEBI:456216"/>
        <dbReference type="EC" id="6.3.4.2"/>
    </reaction>
</comment>
<evidence type="ECO:0000256" key="5">
    <source>
        <dbReference type="ARBA" id="ARBA00022741"/>
    </source>
</evidence>
<evidence type="ECO:0000256" key="4">
    <source>
        <dbReference type="ARBA" id="ARBA00022598"/>
    </source>
</evidence>
<dbReference type="GO" id="GO:0005524">
    <property type="term" value="F:ATP binding"/>
    <property type="evidence" value="ECO:0007669"/>
    <property type="project" value="UniProtKB-KW"/>
</dbReference>
<evidence type="ECO:0000313" key="12">
    <source>
        <dbReference type="Proteomes" id="UP001233999"/>
    </source>
</evidence>
<dbReference type="InterPro" id="IPR029062">
    <property type="entry name" value="Class_I_gatase-like"/>
</dbReference>
<evidence type="ECO:0000256" key="7">
    <source>
        <dbReference type="ARBA" id="ARBA00022962"/>
    </source>
</evidence>
<dbReference type="GO" id="GO:0006241">
    <property type="term" value="P:CTP biosynthetic process"/>
    <property type="evidence" value="ECO:0007669"/>
    <property type="project" value="TreeGrafter"/>
</dbReference>
<protein>
    <recommendedName>
        <fullName evidence="3">CTP synthase (glutamine hydrolyzing)</fullName>
        <ecNumber evidence="3">6.3.4.2</ecNumber>
    </recommendedName>
</protein>
<comment type="caution">
    <text evidence="11">The sequence shown here is derived from an EMBL/GenBank/DDBJ whole genome shotgun (WGS) entry which is preliminary data.</text>
</comment>
<comment type="similarity">
    <text evidence="2">Belongs to the CTP synthase family.</text>
</comment>
<dbReference type="Proteomes" id="UP001233999">
    <property type="component" value="Unassembled WGS sequence"/>
</dbReference>
<evidence type="ECO:0000313" key="11">
    <source>
        <dbReference type="EMBL" id="KAJ9588637.1"/>
    </source>
</evidence>
<evidence type="ECO:0000256" key="1">
    <source>
        <dbReference type="ARBA" id="ARBA00005171"/>
    </source>
</evidence>
<dbReference type="SUPFAM" id="SSF52317">
    <property type="entry name" value="Class I glutamine amidotransferase-like"/>
    <property type="match status" value="1"/>
</dbReference>
<reference evidence="11" key="2">
    <citation type="submission" date="2023-05" db="EMBL/GenBank/DDBJ databases">
        <authorList>
            <person name="Fouks B."/>
        </authorList>
    </citation>
    <scope>NUCLEOTIDE SEQUENCE</scope>
    <source>
        <strain evidence="11">Stay&amp;Tobe</strain>
        <tissue evidence="11">Testes</tissue>
    </source>
</reference>
<dbReference type="EMBL" id="JASPKZ010005322">
    <property type="protein sequence ID" value="KAJ9588637.1"/>
    <property type="molecule type" value="Genomic_DNA"/>
</dbReference>
<name>A0AAD7ZXQ9_DIPPU</name>
<keyword evidence="8" id="KW-0665">Pyrimidine biosynthesis</keyword>
<keyword evidence="7" id="KW-0315">Glutamine amidotransferase</keyword>
<dbReference type="GO" id="GO:0019856">
    <property type="term" value="P:pyrimidine nucleobase biosynthetic process"/>
    <property type="evidence" value="ECO:0007669"/>
    <property type="project" value="TreeGrafter"/>
</dbReference>
<comment type="pathway">
    <text evidence="1">Pyrimidine metabolism; CTP biosynthesis via de novo pathway; CTP from UDP: step 2/2.</text>
</comment>
<keyword evidence="12" id="KW-1185">Reference proteome</keyword>
<evidence type="ECO:0000259" key="10">
    <source>
        <dbReference type="Pfam" id="PF00117"/>
    </source>
</evidence>
<dbReference type="Pfam" id="PF00117">
    <property type="entry name" value="GATase"/>
    <property type="match status" value="1"/>
</dbReference>
<dbReference type="EC" id="6.3.4.2" evidence="3"/>
<proteinExistence type="inferred from homology"/>
<dbReference type="AlphaFoldDB" id="A0AAD7ZXQ9"/>
<reference evidence="11" key="1">
    <citation type="journal article" date="2023" name="IScience">
        <title>Live-bearing cockroach genome reveals convergent evolutionary mechanisms linked to viviparity in insects and beyond.</title>
        <authorList>
            <person name="Fouks B."/>
            <person name="Harrison M.C."/>
            <person name="Mikhailova A.A."/>
            <person name="Marchal E."/>
            <person name="English S."/>
            <person name="Carruthers M."/>
            <person name="Jennings E.C."/>
            <person name="Chiamaka E.L."/>
            <person name="Frigard R.A."/>
            <person name="Pippel M."/>
            <person name="Attardo G.M."/>
            <person name="Benoit J.B."/>
            <person name="Bornberg-Bauer E."/>
            <person name="Tobe S.S."/>
        </authorList>
    </citation>
    <scope>NUCLEOTIDE SEQUENCE</scope>
    <source>
        <strain evidence="11">Stay&amp;Tobe</strain>
    </source>
</reference>
<keyword evidence="4" id="KW-0436">Ligase</keyword>
<dbReference type="PANTHER" id="PTHR11550">
    <property type="entry name" value="CTP SYNTHASE"/>
    <property type="match status" value="1"/>
</dbReference>
<evidence type="ECO:0000256" key="2">
    <source>
        <dbReference type="ARBA" id="ARBA00007533"/>
    </source>
</evidence>
<dbReference type="InterPro" id="IPR004468">
    <property type="entry name" value="CTP_synthase"/>
</dbReference>
<accession>A0AAD7ZXQ9</accession>
<dbReference type="GO" id="GO:0097268">
    <property type="term" value="C:cytoophidium"/>
    <property type="evidence" value="ECO:0007669"/>
    <property type="project" value="TreeGrafter"/>
</dbReference>
<evidence type="ECO:0000256" key="3">
    <source>
        <dbReference type="ARBA" id="ARBA00012291"/>
    </source>
</evidence>
<gene>
    <name evidence="11" type="ORF">L9F63_018071</name>
</gene>
<feature type="non-terminal residue" evidence="11">
    <location>
        <position position="1"/>
    </location>
</feature>
<dbReference type="GO" id="GO:0042802">
    <property type="term" value="F:identical protein binding"/>
    <property type="evidence" value="ECO:0007669"/>
    <property type="project" value="TreeGrafter"/>
</dbReference>
<organism evidence="11 12">
    <name type="scientific">Diploptera punctata</name>
    <name type="common">Pacific beetle cockroach</name>
    <dbReference type="NCBI Taxonomy" id="6984"/>
    <lineage>
        <taxon>Eukaryota</taxon>
        <taxon>Metazoa</taxon>
        <taxon>Ecdysozoa</taxon>
        <taxon>Arthropoda</taxon>
        <taxon>Hexapoda</taxon>
        <taxon>Insecta</taxon>
        <taxon>Pterygota</taxon>
        <taxon>Neoptera</taxon>
        <taxon>Polyneoptera</taxon>
        <taxon>Dictyoptera</taxon>
        <taxon>Blattodea</taxon>
        <taxon>Blaberoidea</taxon>
        <taxon>Blaberidae</taxon>
        <taxon>Diplopterinae</taxon>
        <taxon>Diploptera</taxon>
    </lineage>
</organism>
<dbReference type="Gene3D" id="3.40.50.880">
    <property type="match status" value="1"/>
</dbReference>
<sequence length="146" mass="16361">MPEYNPGDMGGTMRLGKRQTIFTETNSILKQLYGKKDKIEERHRHRYEVNPKYVPDLEAAGMKFVGHDEEKLEAVVLSPRQLSDDDSDDDIPGSLLRDNAVSSNEMLTPAKTCSILHIEFIIHVHKFSASANCSPSISSRPAVDHP</sequence>